<dbReference type="InterPro" id="IPR029058">
    <property type="entry name" value="AB_hydrolase_fold"/>
</dbReference>
<dbReference type="SUPFAM" id="SSF53474">
    <property type="entry name" value="alpha/beta-Hydrolases"/>
    <property type="match status" value="1"/>
</dbReference>
<protein>
    <submittedName>
        <fullName evidence="1">Unannotated protein</fullName>
    </submittedName>
</protein>
<dbReference type="Gene3D" id="3.40.50.1820">
    <property type="entry name" value="alpha/beta hydrolase"/>
    <property type="match status" value="1"/>
</dbReference>
<proteinExistence type="predicted"/>
<name>A0A6J7HIM8_9ZZZZ</name>
<dbReference type="AlphaFoldDB" id="A0A6J7HIM8"/>
<organism evidence="1">
    <name type="scientific">freshwater metagenome</name>
    <dbReference type="NCBI Taxonomy" id="449393"/>
    <lineage>
        <taxon>unclassified sequences</taxon>
        <taxon>metagenomes</taxon>
        <taxon>ecological metagenomes</taxon>
    </lineage>
</organism>
<reference evidence="1" key="1">
    <citation type="submission" date="2020-05" db="EMBL/GenBank/DDBJ databases">
        <authorList>
            <person name="Chiriac C."/>
            <person name="Salcher M."/>
            <person name="Ghai R."/>
            <person name="Kavagutti S V."/>
        </authorList>
    </citation>
    <scope>NUCLEOTIDE SEQUENCE</scope>
</reference>
<gene>
    <name evidence="1" type="ORF">UFOPK3610_01305</name>
</gene>
<sequence>MTPTLTPPAVGMAGAIAWASVHHGFTRSPRHLAGIATLLSAAGIATVRPSTSGLMPRRSIHDRGHLTRRAIERAVHAEVQGLGDLPWIGIGHSAGSAVALLEAAVRLENGFSVAGVILLDGTDTIGGVAKLPDAPILLISNPPSKCNAQGALTERIRESREGFVGLTIEGGGHGDAERIGSGGPGHVPAIYRFACGDHSAAEDVAIAESLLRGWVVDLALGRELTLRPGHAVVSGWVLADRVAEI</sequence>
<accession>A0A6J7HIM8</accession>
<dbReference type="EMBL" id="CAFBMR010000056">
    <property type="protein sequence ID" value="CAB4919188.1"/>
    <property type="molecule type" value="Genomic_DNA"/>
</dbReference>
<evidence type="ECO:0000313" key="1">
    <source>
        <dbReference type="EMBL" id="CAB4919188.1"/>
    </source>
</evidence>